<evidence type="ECO:0000256" key="1">
    <source>
        <dbReference type="SAM" id="MobiDB-lite"/>
    </source>
</evidence>
<reference evidence="2" key="1">
    <citation type="journal article" date="2019" name="bioRxiv">
        <title>The Genome of the Zebra Mussel, Dreissena polymorpha: A Resource for Invasive Species Research.</title>
        <authorList>
            <person name="McCartney M.A."/>
            <person name="Auch B."/>
            <person name="Kono T."/>
            <person name="Mallez S."/>
            <person name="Zhang Y."/>
            <person name="Obille A."/>
            <person name="Becker A."/>
            <person name="Abrahante J.E."/>
            <person name="Garbe J."/>
            <person name="Badalamenti J.P."/>
            <person name="Herman A."/>
            <person name="Mangelson H."/>
            <person name="Liachko I."/>
            <person name="Sullivan S."/>
            <person name="Sone E.D."/>
            <person name="Koren S."/>
            <person name="Silverstein K.A.T."/>
            <person name="Beckman K.B."/>
            <person name="Gohl D.M."/>
        </authorList>
    </citation>
    <scope>NUCLEOTIDE SEQUENCE</scope>
    <source>
        <strain evidence="2">Duluth1</strain>
        <tissue evidence="2">Whole animal</tissue>
    </source>
</reference>
<dbReference type="EMBL" id="JAIWYP010000001">
    <property type="protein sequence ID" value="KAH3893713.1"/>
    <property type="molecule type" value="Genomic_DNA"/>
</dbReference>
<organism evidence="2 3">
    <name type="scientific">Dreissena polymorpha</name>
    <name type="common">Zebra mussel</name>
    <name type="synonym">Mytilus polymorpha</name>
    <dbReference type="NCBI Taxonomy" id="45954"/>
    <lineage>
        <taxon>Eukaryota</taxon>
        <taxon>Metazoa</taxon>
        <taxon>Spiralia</taxon>
        <taxon>Lophotrochozoa</taxon>
        <taxon>Mollusca</taxon>
        <taxon>Bivalvia</taxon>
        <taxon>Autobranchia</taxon>
        <taxon>Heteroconchia</taxon>
        <taxon>Euheterodonta</taxon>
        <taxon>Imparidentia</taxon>
        <taxon>Neoheterodontei</taxon>
        <taxon>Myida</taxon>
        <taxon>Dreissenoidea</taxon>
        <taxon>Dreissenidae</taxon>
        <taxon>Dreissena</taxon>
    </lineage>
</organism>
<dbReference type="Proteomes" id="UP000828390">
    <property type="component" value="Unassembled WGS sequence"/>
</dbReference>
<comment type="caution">
    <text evidence="2">The sequence shown here is derived from an EMBL/GenBank/DDBJ whole genome shotgun (WGS) entry which is preliminary data.</text>
</comment>
<evidence type="ECO:0000313" key="2">
    <source>
        <dbReference type="EMBL" id="KAH3893713.1"/>
    </source>
</evidence>
<proteinExistence type="predicted"/>
<protein>
    <submittedName>
        <fullName evidence="2">Uncharacterized protein</fullName>
    </submittedName>
</protein>
<reference evidence="2" key="2">
    <citation type="submission" date="2020-11" db="EMBL/GenBank/DDBJ databases">
        <authorList>
            <person name="McCartney M.A."/>
            <person name="Auch B."/>
            <person name="Kono T."/>
            <person name="Mallez S."/>
            <person name="Becker A."/>
            <person name="Gohl D.M."/>
            <person name="Silverstein K.A.T."/>
            <person name="Koren S."/>
            <person name="Bechman K.B."/>
            <person name="Herman A."/>
            <person name="Abrahante J.E."/>
            <person name="Garbe J."/>
        </authorList>
    </citation>
    <scope>NUCLEOTIDE SEQUENCE</scope>
    <source>
        <strain evidence="2">Duluth1</strain>
        <tissue evidence="2">Whole animal</tissue>
    </source>
</reference>
<feature type="compositionally biased region" description="Polar residues" evidence="1">
    <location>
        <begin position="27"/>
        <end position="42"/>
    </location>
</feature>
<keyword evidence="3" id="KW-1185">Reference proteome</keyword>
<accession>A0A9D4S7V8</accession>
<feature type="region of interest" description="Disordered" evidence="1">
    <location>
        <begin position="27"/>
        <end position="51"/>
    </location>
</feature>
<dbReference type="AlphaFoldDB" id="A0A9D4S7V8"/>
<name>A0A9D4S7V8_DREPO</name>
<evidence type="ECO:0000313" key="3">
    <source>
        <dbReference type="Proteomes" id="UP000828390"/>
    </source>
</evidence>
<gene>
    <name evidence="2" type="ORF">DPMN_017863</name>
</gene>
<sequence length="51" mass="5708">MSTKTAPHLLDGAQDQRVRPEHDCNTCLSTRAPNGDRQTTTAGFAWTRHQE</sequence>